<accession>A0A6M2BRD5</accession>
<dbReference type="Proteomes" id="UP000472676">
    <property type="component" value="Unassembled WGS sequence"/>
</dbReference>
<name>A0A6M2BRD5_9GAMM</name>
<proteinExistence type="predicted"/>
<comment type="caution">
    <text evidence="1">The sequence shown here is derived from an EMBL/GenBank/DDBJ whole genome shotgun (WGS) entry which is preliminary data.</text>
</comment>
<dbReference type="PANTHER" id="PTHR17985:SF8">
    <property type="entry name" value="TRANSPORT AND GOLGI ORGANIZATION PROTEIN 2 HOMOLOG"/>
    <property type="match status" value="1"/>
</dbReference>
<evidence type="ECO:0000313" key="2">
    <source>
        <dbReference type="Proteomes" id="UP000472676"/>
    </source>
</evidence>
<dbReference type="EMBL" id="JAAMOW010000004">
    <property type="protein sequence ID" value="NGY04771.1"/>
    <property type="molecule type" value="Genomic_DNA"/>
</dbReference>
<dbReference type="AlphaFoldDB" id="A0A6M2BRD5"/>
<evidence type="ECO:0000313" key="1">
    <source>
        <dbReference type="EMBL" id="NGY04771.1"/>
    </source>
</evidence>
<keyword evidence="2" id="KW-1185">Reference proteome</keyword>
<protein>
    <submittedName>
        <fullName evidence="1">NRDE family protein</fullName>
    </submittedName>
</protein>
<dbReference type="InterPro" id="IPR008551">
    <property type="entry name" value="TANGO2"/>
</dbReference>
<dbReference type="Pfam" id="PF05742">
    <property type="entry name" value="TANGO2"/>
    <property type="match status" value="1"/>
</dbReference>
<dbReference type="RefSeq" id="WP_166254818.1">
    <property type="nucleotide sequence ID" value="NZ_JAAMOW010000004.1"/>
</dbReference>
<organism evidence="1 2">
    <name type="scientific">Solimonas terrae</name>
    <dbReference type="NCBI Taxonomy" id="1396819"/>
    <lineage>
        <taxon>Bacteria</taxon>
        <taxon>Pseudomonadati</taxon>
        <taxon>Pseudomonadota</taxon>
        <taxon>Gammaproteobacteria</taxon>
        <taxon>Nevskiales</taxon>
        <taxon>Nevskiaceae</taxon>
        <taxon>Solimonas</taxon>
    </lineage>
</organism>
<dbReference type="PANTHER" id="PTHR17985">
    <property type="entry name" value="SER/THR-RICH PROTEIN T10 IN DGCR REGION"/>
    <property type="match status" value="1"/>
</dbReference>
<reference evidence="1 2" key="1">
    <citation type="journal article" date="2014" name="Int. J. Syst. Evol. Microbiol.">
        <title>Solimonas terrae sp. nov., isolated from soil.</title>
        <authorList>
            <person name="Kim S.J."/>
            <person name="Moon J.Y."/>
            <person name="Weon H.Y."/>
            <person name="Ahn J.H."/>
            <person name="Chen W.M."/>
            <person name="Kwon S.W."/>
        </authorList>
    </citation>
    <scope>NUCLEOTIDE SEQUENCE [LARGE SCALE GENOMIC DNA]</scope>
    <source>
        <strain evidence="1 2">KIS83-12</strain>
    </source>
</reference>
<gene>
    <name evidence="1" type="ORF">G7Y85_08340</name>
</gene>
<sequence length="255" mass="27629">MCLIALALDAHPRYSLVLAANRDEFHARPTAPASYWDDSPQIFGGRDLQQHGSWLAVARDGRWVAVTNVRRMELPDPTAPSRGGLVTAYLRGALGARDYGESLAERASRYAGFNLLLGDRDGVWYLSNQPGFQLQALQPGQHAVSNASLDTPWPKLVQLKSRVGQWCGDGETDTAALFAALADPEAADDGALPDTGVGIERERFLSPAFVNSDEYGTRCSTVLTADAGGHAVFHERRFGPRAAFLGETIEYLSLA</sequence>